<dbReference type="EMBL" id="JACHCF010000002">
    <property type="protein sequence ID" value="MBB5619619.1"/>
    <property type="molecule type" value="Genomic_DNA"/>
</dbReference>
<protein>
    <submittedName>
        <fullName evidence="1">Uncharacterized protein</fullName>
    </submittedName>
</protein>
<name>A0A7W8YPX2_9SPHI</name>
<evidence type="ECO:0000313" key="2">
    <source>
        <dbReference type="Proteomes" id="UP000537718"/>
    </source>
</evidence>
<gene>
    <name evidence="1" type="ORF">HDE69_000657</name>
</gene>
<comment type="caution">
    <text evidence="1">The sequence shown here is derived from an EMBL/GenBank/DDBJ whole genome shotgun (WGS) entry which is preliminary data.</text>
</comment>
<sequence>MDRQFCPVCKQKVELVSLRYPDYVCITCVSSATDKQGRAVVFYNSDVFGHGCAGQYRDNGEGYPSNICYINGVECEANEAYMGGIVVTPGIRKPLSFPGT</sequence>
<proteinExistence type="predicted"/>
<accession>A0A7W8YPX2</accession>
<dbReference type="Proteomes" id="UP000537718">
    <property type="component" value="Unassembled WGS sequence"/>
</dbReference>
<evidence type="ECO:0000313" key="1">
    <source>
        <dbReference type="EMBL" id="MBB5619619.1"/>
    </source>
</evidence>
<dbReference type="AlphaFoldDB" id="A0A7W8YPX2"/>
<organism evidence="1 2">
    <name type="scientific">Pedobacter cryoconitis</name>
    <dbReference type="NCBI Taxonomy" id="188932"/>
    <lineage>
        <taxon>Bacteria</taxon>
        <taxon>Pseudomonadati</taxon>
        <taxon>Bacteroidota</taxon>
        <taxon>Sphingobacteriia</taxon>
        <taxon>Sphingobacteriales</taxon>
        <taxon>Sphingobacteriaceae</taxon>
        <taxon>Pedobacter</taxon>
    </lineage>
</organism>
<reference evidence="1 2" key="1">
    <citation type="submission" date="2020-08" db="EMBL/GenBank/DDBJ databases">
        <title>Genomic Encyclopedia of Type Strains, Phase IV (KMG-V): Genome sequencing to study the core and pangenomes of soil and plant-associated prokaryotes.</title>
        <authorList>
            <person name="Whitman W."/>
        </authorList>
    </citation>
    <scope>NUCLEOTIDE SEQUENCE [LARGE SCALE GENOMIC DNA]</scope>
    <source>
        <strain evidence="1 2">MP7CTX6</strain>
    </source>
</reference>